<dbReference type="PROSITE" id="PS01053">
    <property type="entry name" value="ARGINASE_1"/>
    <property type="match status" value="1"/>
</dbReference>
<proteinExistence type="inferred from homology"/>
<dbReference type="PANTHER" id="PTHR11358:SF26">
    <property type="entry name" value="GUANIDINO ACID HYDROLASE, MITOCHONDRIAL"/>
    <property type="match status" value="1"/>
</dbReference>
<evidence type="ECO:0000256" key="2">
    <source>
        <dbReference type="ARBA" id="ARBA00022723"/>
    </source>
</evidence>
<evidence type="ECO:0000313" key="5">
    <source>
        <dbReference type="EMBL" id="MFD2170601.1"/>
    </source>
</evidence>
<keyword evidence="3 4" id="KW-0378">Hydrolase</keyword>
<dbReference type="SUPFAM" id="SSF52768">
    <property type="entry name" value="Arginase/deacetylase"/>
    <property type="match status" value="1"/>
</dbReference>
<keyword evidence="6" id="KW-1185">Reference proteome</keyword>
<gene>
    <name evidence="5" type="ORF">ACFSOY_11370</name>
</gene>
<evidence type="ECO:0000313" key="6">
    <source>
        <dbReference type="Proteomes" id="UP001597343"/>
    </source>
</evidence>
<comment type="caution">
    <text evidence="5">The sequence shown here is derived from an EMBL/GenBank/DDBJ whole genome shotgun (WGS) entry which is preliminary data.</text>
</comment>
<reference evidence="6" key="1">
    <citation type="journal article" date="2019" name="Int. J. Syst. Evol. Microbiol.">
        <title>The Global Catalogue of Microorganisms (GCM) 10K type strain sequencing project: providing services to taxonomists for standard genome sequencing and annotation.</title>
        <authorList>
            <consortium name="The Broad Institute Genomics Platform"/>
            <consortium name="The Broad Institute Genome Sequencing Center for Infectious Disease"/>
            <person name="Wu L."/>
            <person name="Ma J."/>
        </authorList>
    </citation>
    <scope>NUCLEOTIDE SEQUENCE [LARGE SCALE GENOMIC DNA]</scope>
    <source>
        <strain evidence="6">CGMCC 1.13574</strain>
    </source>
</reference>
<accession>A0ABW4ZYF2</accession>
<dbReference type="PANTHER" id="PTHR11358">
    <property type="entry name" value="ARGINASE/AGMATINASE"/>
    <property type="match status" value="1"/>
</dbReference>
<organism evidence="5 6">
    <name type="scientific">Tumebacillus lipolyticus</name>
    <dbReference type="NCBI Taxonomy" id="1280370"/>
    <lineage>
        <taxon>Bacteria</taxon>
        <taxon>Bacillati</taxon>
        <taxon>Bacillota</taxon>
        <taxon>Bacilli</taxon>
        <taxon>Bacillales</taxon>
        <taxon>Alicyclobacillaceae</taxon>
        <taxon>Tumebacillus</taxon>
    </lineage>
</organism>
<dbReference type="InterPro" id="IPR023696">
    <property type="entry name" value="Ureohydrolase_dom_sf"/>
</dbReference>
<dbReference type="PROSITE" id="PS51409">
    <property type="entry name" value="ARGINASE_2"/>
    <property type="match status" value="1"/>
</dbReference>
<keyword evidence="2" id="KW-0479">Metal-binding</keyword>
<dbReference type="EMBL" id="JBHUIO010000005">
    <property type="protein sequence ID" value="MFD2170601.1"/>
    <property type="molecule type" value="Genomic_DNA"/>
</dbReference>
<evidence type="ECO:0000256" key="1">
    <source>
        <dbReference type="ARBA" id="ARBA00009227"/>
    </source>
</evidence>
<dbReference type="RefSeq" id="WP_386046664.1">
    <property type="nucleotide sequence ID" value="NZ_JBHUIO010000005.1"/>
</dbReference>
<name>A0ABW4ZYF2_9BACL</name>
<evidence type="ECO:0000256" key="3">
    <source>
        <dbReference type="ARBA" id="ARBA00022801"/>
    </source>
</evidence>
<dbReference type="InterPro" id="IPR020855">
    <property type="entry name" value="Ureohydrolase_Mn_BS"/>
</dbReference>
<sequence length="393" mass="42991">MSDSRLPTLLLNQNLVPMKVQHDFVLVAIRGTNTETWLPAAVWKRIAPYLGVTASFDDLLEPAQLQLLLRLNMLTPSGKAEDRKKGPLLKGVPFFGRTTGTDPQAEASIVCVPFDTGSQVSFGARKGPEHLRMVSRYLEGEWLPDLSGLVGWYIRDLWGGAYTLLRGARLNAFVAEPEKAVGSTDYLEQLTQSLVEELPAKQSVWMLGGDHSITYAGVRALARKTGKPVVLVFFDAHLDAAPPVEPVHSANVVGWLLDDPQLAAVYQIGNRGIVPEGPSRVQHPKLHIVSSVQDIPFSAFQEIAVYCSLDLDVLDPSVAPAVSSPVPNGLRLTELDEQLKFLHERAHIDAGDIVEYQQSKDEGMLTAQIVFRLLLTGLAISTGHLEPSKTTEV</sequence>
<comment type="similarity">
    <text evidence="1">Belongs to the arginase family. Agmatinase subfamily.</text>
</comment>
<dbReference type="Gene3D" id="3.40.800.10">
    <property type="entry name" value="Ureohydrolase domain"/>
    <property type="match status" value="1"/>
</dbReference>
<dbReference type="Proteomes" id="UP001597343">
    <property type="component" value="Unassembled WGS sequence"/>
</dbReference>
<evidence type="ECO:0000256" key="4">
    <source>
        <dbReference type="RuleBase" id="RU003684"/>
    </source>
</evidence>
<dbReference type="Pfam" id="PF00491">
    <property type="entry name" value="Arginase"/>
    <property type="match status" value="1"/>
</dbReference>
<protein>
    <submittedName>
        <fullName evidence="5">Arginase family protein</fullName>
    </submittedName>
</protein>
<dbReference type="InterPro" id="IPR006035">
    <property type="entry name" value="Ureohydrolase"/>
</dbReference>